<name>A0A2T5MEJ4_9GAMM</name>
<keyword evidence="2" id="KW-1185">Reference proteome</keyword>
<dbReference type="Proteomes" id="UP000244248">
    <property type="component" value="Unassembled WGS sequence"/>
</dbReference>
<organism evidence="1 2">
    <name type="scientific">Stenotrophobium rhamnosiphilum</name>
    <dbReference type="NCBI Taxonomy" id="2029166"/>
    <lineage>
        <taxon>Bacteria</taxon>
        <taxon>Pseudomonadati</taxon>
        <taxon>Pseudomonadota</taxon>
        <taxon>Gammaproteobacteria</taxon>
        <taxon>Nevskiales</taxon>
        <taxon>Nevskiaceae</taxon>
        <taxon>Stenotrophobium</taxon>
    </lineage>
</organism>
<protein>
    <recommendedName>
        <fullName evidence="3">Cellulose biosynthesis protein BcsR</fullName>
    </recommendedName>
</protein>
<dbReference type="InterPro" id="IPR024487">
    <property type="entry name" value="CBP_BcsR"/>
</dbReference>
<evidence type="ECO:0000313" key="1">
    <source>
        <dbReference type="EMBL" id="PTU30998.1"/>
    </source>
</evidence>
<reference evidence="1 2" key="1">
    <citation type="submission" date="2018-04" db="EMBL/GenBank/DDBJ databases">
        <title>Novel species isolated from glacier.</title>
        <authorList>
            <person name="Liu Q."/>
            <person name="Xin Y.-H."/>
        </authorList>
    </citation>
    <scope>NUCLEOTIDE SEQUENCE [LARGE SCALE GENOMIC DNA]</scope>
    <source>
        <strain evidence="1 2">GT1R17</strain>
    </source>
</reference>
<sequence length="61" mass="6823">MEMHLKNRSDTDALIDSLGDSSQLSYIDIQKLAALQQALNHWPLLAKLRSEWAVATNTPTT</sequence>
<evidence type="ECO:0008006" key="3">
    <source>
        <dbReference type="Google" id="ProtNLM"/>
    </source>
</evidence>
<dbReference type="RefSeq" id="WP_107940581.1">
    <property type="nucleotide sequence ID" value="NZ_QANS01000004.1"/>
</dbReference>
<gene>
    <name evidence="1" type="ORF">CJD38_11890</name>
</gene>
<accession>A0A2T5MEJ4</accession>
<dbReference type="AlphaFoldDB" id="A0A2T5MEJ4"/>
<proteinExistence type="predicted"/>
<dbReference type="EMBL" id="QANS01000004">
    <property type="protein sequence ID" value="PTU30998.1"/>
    <property type="molecule type" value="Genomic_DNA"/>
</dbReference>
<comment type="caution">
    <text evidence="1">The sequence shown here is derived from an EMBL/GenBank/DDBJ whole genome shotgun (WGS) entry which is preliminary data.</text>
</comment>
<evidence type="ECO:0000313" key="2">
    <source>
        <dbReference type="Proteomes" id="UP000244248"/>
    </source>
</evidence>
<dbReference type="Pfam" id="PF10945">
    <property type="entry name" value="CBP_BcsR"/>
    <property type="match status" value="1"/>
</dbReference>